<keyword evidence="1" id="KW-1133">Transmembrane helix</keyword>
<feature type="transmembrane region" description="Helical" evidence="1">
    <location>
        <begin position="31"/>
        <end position="53"/>
    </location>
</feature>
<name>A0ABU9Y8J3_9SPHN</name>
<comment type="caution">
    <text evidence="2">The sequence shown here is derived from an EMBL/GenBank/DDBJ whole genome shotgun (WGS) entry which is preliminary data.</text>
</comment>
<evidence type="ECO:0000313" key="2">
    <source>
        <dbReference type="EMBL" id="MEN2792125.1"/>
    </source>
</evidence>
<dbReference type="RefSeq" id="WP_343888155.1">
    <property type="nucleotide sequence ID" value="NZ_BAAAEH010000007.1"/>
</dbReference>
<keyword evidence="1" id="KW-0472">Membrane</keyword>
<accession>A0ABU9Y8J3</accession>
<gene>
    <name evidence="2" type="ORF">ABC974_21020</name>
</gene>
<dbReference type="EMBL" id="JBDIME010000024">
    <property type="protein sequence ID" value="MEN2792125.1"/>
    <property type="molecule type" value="Genomic_DNA"/>
</dbReference>
<organism evidence="2 3">
    <name type="scientific">Sphingomonas oligophenolica</name>
    <dbReference type="NCBI Taxonomy" id="301154"/>
    <lineage>
        <taxon>Bacteria</taxon>
        <taxon>Pseudomonadati</taxon>
        <taxon>Pseudomonadota</taxon>
        <taxon>Alphaproteobacteria</taxon>
        <taxon>Sphingomonadales</taxon>
        <taxon>Sphingomonadaceae</taxon>
        <taxon>Sphingomonas</taxon>
    </lineage>
</organism>
<proteinExistence type="predicted"/>
<feature type="transmembrane region" description="Helical" evidence="1">
    <location>
        <begin position="59"/>
        <end position="82"/>
    </location>
</feature>
<dbReference type="Proteomes" id="UP001419910">
    <property type="component" value="Unassembled WGS sequence"/>
</dbReference>
<sequence>MSLPERLDDLANMTGFPQFSRRFAAKTQHGLHLRWSPIVALTLATAGIVVAAAAPHPHYALGISLLSLAQAIATTLSLLGPIKPFGTLVGVDERDRQLRRDGYLAAFAAVSFVAIVALLALTGLALIEPWDRDRLLFMMPVLAFYLLCLLLTIPTLYASWATRPIEDE</sequence>
<evidence type="ECO:0000313" key="3">
    <source>
        <dbReference type="Proteomes" id="UP001419910"/>
    </source>
</evidence>
<keyword evidence="3" id="KW-1185">Reference proteome</keyword>
<evidence type="ECO:0000256" key="1">
    <source>
        <dbReference type="SAM" id="Phobius"/>
    </source>
</evidence>
<protein>
    <submittedName>
        <fullName evidence="2">Uncharacterized protein</fullName>
    </submittedName>
</protein>
<reference evidence="2 3" key="1">
    <citation type="submission" date="2024-05" db="EMBL/GenBank/DDBJ databases">
        <authorList>
            <person name="Liu Q."/>
            <person name="Xin Y.-H."/>
        </authorList>
    </citation>
    <scope>NUCLEOTIDE SEQUENCE [LARGE SCALE GENOMIC DNA]</scope>
    <source>
        <strain evidence="2 3">CGMCC 1.10181</strain>
    </source>
</reference>
<feature type="transmembrane region" description="Helical" evidence="1">
    <location>
        <begin position="139"/>
        <end position="160"/>
    </location>
</feature>
<keyword evidence="1" id="KW-0812">Transmembrane</keyword>
<feature type="transmembrane region" description="Helical" evidence="1">
    <location>
        <begin position="103"/>
        <end position="127"/>
    </location>
</feature>